<feature type="chain" id="PRO_5040920612" evidence="2">
    <location>
        <begin position="30"/>
        <end position="188"/>
    </location>
</feature>
<feature type="signal peptide" evidence="2">
    <location>
        <begin position="1"/>
        <end position="29"/>
    </location>
</feature>
<gene>
    <name evidence="3" type="ORF">BN2614_LOCUS1</name>
</gene>
<name>A0A9X9Q3J3_GULGU</name>
<dbReference type="AlphaFoldDB" id="A0A9X9Q3J3"/>
<keyword evidence="1" id="KW-1133">Transmembrane helix</keyword>
<protein>
    <submittedName>
        <fullName evidence="3">Uncharacterized protein</fullName>
    </submittedName>
</protein>
<evidence type="ECO:0000313" key="3">
    <source>
        <dbReference type="EMBL" id="VCX04202.1"/>
    </source>
</evidence>
<feature type="non-terminal residue" evidence="3">
    <location>
        <position position="1"/>
    </location>
</feature>
<sequence>MMTVEMAVTRLAVFTLAWIISSDVLVADASQDIGPVMVTMTVETSVMKPKPIVPGKRFVLLLVVTGMNFGAILMEIAFLICGAVMGKKIVKMVAMKKAAMGRYDCVIIKPNFPVGVQGDASTKHGYVMEILIVKISQMKMIVTVFYVDHPSTLVLTTLQPAFSQRNSATGKGTVQMGLMKAISVVLHV</sequence>
<evidence type="ECO:0000256" key="1">
    <source>
        <dbReference type="SAM" id="Phobius"/>
    </source>
</evidence>
<evidence type="ECO:0000313" key="4">
    <source>
        <dbReference type="Proteomes" id="UP000269945"/>
    </source>
</evidence>
<proteinExistence type="predicted"/>
<keyword evidence="1" id="KW-0812">Transmembrane</keyword>
<comment type="caution">
    <text evidence="3">The sequence shown here is derived from an EMBL/GenBank/DDBJ whole genome shotgun (WGS) entry which is preliminary data.</text>
</comment>
<feature type="transmembrane region" description="Helical" evidence="1">
    <location>
        <begin position="58"/>
        <end position="86"/>
    </location>
</feature>
<organism evidence="3 4">
    <name type="scientific">Gulo gulo</name>
    <name type="common">Wolverine</name>
    <name type="synonym">Gluton</name>
    <dbReference type="NCBI Taxonomy" id="48420"/>
    <lineage>
        <taxon>Eukaryota</taxon>
        <taxon>Metazoa</taxon>
        <taxon>Chordata</taxon>
        <taxon>Craniata</taxon>
        <taxon>Vertebrata</taxon>
        <taxon>Euteleostomi</taxon>
        <taxon>Mammalia</taxon>
        <taxon>Eutheria</taxon>
        <taxon>Laurasiatheria</taxon>
        <taxon>Carnivora</taxon>
        <taxon>Caniformia</taxon>
        <taxon>Musteloidea</taxon>
        <taxon>Mustelidae</taxon>
        <taxon>Guloninae</taxon>
        <taxon>Gulo</taxon>
    </lineage>
</organism>
<keyword evidence="2" id="KW-0732">Signal</keyword>
<keyword evidence="4" id="KW-1185">Reference proteome</keyword>
<dbReference type="Proteomes" id="UP000269945">
    <property type="component" value="Unassembled WGS sequence"/>
</dbReference>
<accession>A0A9X9Q3J3</accession>
<dbReference type="EMBL" id="CYRY02029614">
    <property type="protein sequence ID" value="VCX04202.1"/>
    <property type="molecule type" value="Genomic_DNA"/>
</dbReference>
<evidence type="ECO:0000256" key="2">
    <source>
        <dbReference type="SAM" id="SignalP"/>
    </source>
</evidence>
<keyword evidence="1" id="KW-0472">Membrane</keyword>
<reference evidence="3 4" key="1">
    <citation type="submission" date="2018-10" db="EMBL/GenBank/DDBJ databases">
        <authorList>
            <person name="Ekblom R."/>
            <person name="Jareborg N."/>
        </authorList>
    </citation>
    <scope>NUCLEOTIDE SEQUENCE [LARGE SCALE GENOMIC DNA]</scope>
    <source>
        <tissue evidence="3">Muscle</tissue>
    </source>
</reference>